<keyword evidence="6 7" id="KW-0472">Membrane</keyword>
<evidence type="ECO:0000256" key="5">
    <source>
        <dbReference type="ARBA" id="ARBA00022989"/>
    </source>
</evidence>
<evidence type="ECO:0000256" key="2">
    <source>
        <dbReference type="ARBA" id="ARBA00005262"/>
    </source>
</evidence>
<comment type="caution">
    <text evidence="8">The sequence shown here is derived from an EMBL/GenBank/DDBJ whole genome shotgun (WGS) entry which is preliminary data.</text>
</comment>
<dbReference type="GO" id="GO:0015109">
    <property type="term" value="F:chromate transmembrane transporter activity"/>
    <property type="evidence" value="ECO:0007669"/>
    <property type="project" value="InterPro"/>
</dbReference>
<evidence type="ECO:0000256" key="7">
    <source>
        <dbReference type="SAM" id="Phobius"/>
    </source>
</evidence>
<name>A0A9D1AEJ3_9FIRM</name>
<dbReference type="AlphaFoldDB" id="A0A9D1AEJ3"/>
<feature type="transmembrane region" description="Helical" evidence="7">
    <location>
        <begin position="141"/>
        <end position="161"/>
    </location>
</feature>
<comment type="subcellular location">
    <subcellularLocation>
        <location evidence="1">Cell membrane</location>
        <topology evidence="1">Multi-pass membrane protein</topology>
    </subcellularLocation>
</comment>
<protein>
    <submittedName>
        <fullName evidence="8">Chromate transporter</fullName>
    </submittedName>
</protein>
<dbReference type="Pfam" id="PF02417">
    <property type="entry name" value="Chromate_transp"/>
    <property type="match status" value="1"/>
</dbReference>
<evidence type="ECO:0000256" key="3">
    <source>
        <dbReference type="ARBA" id="ARBA00022475"/>
    </source>
</evidence>
<dbReference type="InterPro" id="IPR003370">
    <property type="entry name" value="Chromate_transpt"/>
</dbReference>
<proteinExistence type="inferred from homology"/>
<accession>A0A9D1AEJ3</accession>
<feature type="transmembrane region" description="Helical" evidence="7">
    <location>
        <begin position="116"/>
        <end position="135"/>
    </location>
</feature>
<dbReference type="GO" id="GO:0005886">
    <property type="term" value="C:plasma membrane"/>
    <property type="evidence" value="ECO:0007669"/>
    <property type="project" value="UniProtKB-SubCell"/>
</dbReference>
<evidence type="ECO:0000256" key="6">
    <source>
        <dbReference type="ARBA" id="ARBA00023136"/>
    </source>
</evidence>
<evidence type="ECO:0000256" key="1">
    <source>
        <dbReference type="ARBA" id="ARBA00004651"/>
    </source>
</evidence>
<evidence type="ECO:0000313" key="9">
    <source>
        <dbReference type="Proteomes" id="UP000886757"/>
    </source>
</evidence>
<keyword evidence="3" id="KW-1003">Cell membrane</keyword>
<reference evidence="8" key="2">
    <citation type="journal article" date="2021" name="PeerJ">
        <title>Extensive microbial diversity within the chicken gut microbiome revealed by metagenomics and culture.</title>
        <authorList>
            <person name="Gilroy R."/>
            <person name="Ravi A."/>
            <person name="Getino M."/>
            <person name="Pursley I."/>
            <person name="Horton D.L."/>
            <person name="Alikhan N.F."/>
            <person name="Baker D."/>
            <person name="Gharbi K."/>
            <person name="Hall N."/>
            <person name="Watson M."/>
            <person name="Adriaenssens E.M."/>
            <person name="Foster-Nyarko E."/>
            <person name="Jarju S."/>
            <person name="Secka A."/>
            <person name="Antonio M."/>
            <person name="Oren A."/>
            <person name="Chaudhuri R.R."/>
            <person name="La Ragione R."/>
            <person name="Hildebrand F."/>
            <person name="Pallen M.J."/>
        </authorList>
    </citation>
    <scope>NUCLEOTIDE SEQUENCE</scope>
    <source>
        <strain evidence="8">ChiSjej4B22-8148</strain>
    </source>
</reference>
<gene>
    <name evidence="8" type="ORF">IAB31_12220</name>
</gene>
<evidence type="ECO:0000313" key="8">
    <source>
        <dbReference type="EMBL" id="HIR14676.1"/>
    </source>
</evidence>
<evidence type="ECO:0000256" key="4">
    <source>
        <dbReference type="ARBA" id="ARBA00022692"/>
    </source>
</evidence>
<dbReference type="PANTHER" id="PTHR43663:SF1">
    <property type="entry name" value="CHROMATE TRANSPORTER"/>
    <property type="match status" value="1"/>
</dbReference>
<feature type="transmembrane region" description="Helical" evidence="7">
    <location>
        <begin position="71"/>
        <end position="95"/>
    </location>
</feature>
<organism evidence="8 9">
    <name type="scientific">Candidatus Choladousia intestinavium</name>
    <dbReference type="NCBI Taxonomy" id="2840727"/>
    <lineage>
        <taxon>Bacteria</taxon>
        <taxon>Bacillati</taxon>
        <taxon>Bacillota</taxon>
        <taxon>Clostridia</taxon>
        <taxon>Lachnospirales</taxon>
        <taxon>Lachnospiraceae</taxon>
        <taxon>Lachnospiraceae incertae sedis</taxon>
        <taxon>Candidatus Choladousia</taxon>
    </lineage>
</organism>
<dbReference type="PANTHER" id="PTHR43663">
    <property type="entry name" value="CHROMATE TRANSPORT PROTEIN-RELATED"/>
    <property type="match status" value="1"/>
</dbReference>
<feature type="transmembrane region" description="Helical" evidence="7">
    <location>
        <begin position="168"/>
        <end position="186"/>
    </location>
</feature>
<sequence length="187" mass="20212">MIYLQLFFSFLQIGLFSFGGGYAAMPLIQGQVVTRHEWLTMGEFTDLITISQMTPGPIAINSATFVGIKIAGIPGALVATLGCILPSCVIVTVIARLYLKYRNMALLQGVLESLRPAVVALIASAGLSVLITAFWGSEGKVIFQETRWSLAVIFAVCLVLLRKFKMNPIWVMLLAGIMKVAVSGAGW</sequence>
<dbReference type="EMBL" id="DVGK01000141">
    <property type="protein sequence ID" value="HIR14676.1"/>
    <property type="molecule type" value="Genomic_DNA"/>
</dbReference>
<comment type="similarity">
    <text evidence="2">Belongs to the chromate ion transporter (CHR) (TC 2.A.51) family.</text>
</comment>
<keyword evidence="5 7" id="KW-1133">Transmembrane helix</keyword>
<dbReference type="Proteomes" id="UP000886757">
    <property type="component" value="Unassembled WGS sequence"/>
</dbReference>
<keyword evidence="4 7" id="KW-0812">Transmembrane</keyword>
<reference evidence="8" key="1">
    <citation type="submission" date="2020-10" db="EMBL/GenBank/DDBJ databases">
        <authorList>
            <person name="Gilroy R."/>
        </authorList>
    </citation>
    <scope>NUCLEOTIDE SEQUENCE</scope>
    <source>
        <strain evidence="8">ChiSjej4B22-8148</strain>
    </source>
</reference>
<dbReference type="InterPro" id="IPR052518">
    <property type="entry name" value="CHR_Transporter"/>
</dbReference>